<organism evidence="2 3">
    <name type="scientific">Kingdonia uniflora</name>
    <dbReference type="NCBI Taxonomy" id="39325"/>
    <lineage>
        <taxon>Eukaryota</taxon>
        <taxon>Viridiplantae</taxon>
        <taxon>Streptophyta</taxon>
        <taxon>Embryophyta</taxon>
        <taxon>Tracheophyta</taxon>
        <taxon>Spermatophyta</taxon>
        <taxon>Magnoliopsida</taxon>
        <taxon>Ranunculales</taxon>
        <taxon>Circaeasteraceae</taxon>
        <taxon>Kingdonia</taxon>
    </lineage>
</organism>
<protein>
    <submittedName>
        <fullName evidence="2">Uncharacterized protein</fullName>
    </submittedName>
</protein>
<evidence type="ECO:0000313" key="2">
    <source>
        <dbReference type="EMBL" id="KAF6156093.1"/>
    </source>
</evidence>
<sequence>MRNDFPSMLEDSSNITHKDVPNSKTSRFERVTAPLPADRGGSAALLLSTPKKFSTNSHNQISSCNRKHKTRRPIHLHTGKDRFNHNQSPSITEELTLPTFNL</sequence>
<dbReference type="AlphaFoldDB" id="A0A7J7MMI4"/>
<feature type="compositionally biased region" description="Polar residues" evidence="1">
    <location>
        <begin position="85"/>
        <end position="102"/>
    </location>
</feature>
<accession>A0A7J7MMI4</accession>
<feature type="region of interest" description="Disordered" evidence="1">
    <location>
        <begin position="1"/>
        <end position="42"/>
    </location>
</feature>
<evidence type="ECO:0000313" key="3">
    <source>
        <dbReference type="Proteomes" id="UP000541444"/>
    </source>
</evidence>
<reference evidence="2 3" key="1">
    <citation type="journal article" date="2020" name="IScience">
        <title>Genome Sequencing of the Endangered Kingdonia uniflora (Circaeasteraceae, Ranunculales) Reveals Potential Mechanisms of Evolutionary Specialization.</title>
        <authorList>
            <person name="Sun Y."/>
            <person name="Deng T."/>
            <person name="Zhang A."/>
            <person name="Moore M.J."/>
            <person name="Landis J.B."/>
            <person name="Lin N."/>
            <person name="Zhang H."/>
            <person name="Zhang X."/>
            <person name="Huang J."/>
            <person name="Zhang X."/>
            <person name="Sun H."/>
            <person name="Wang H."/>
        </authorList>
    </citation>
    <scope>NUCLEOTIDE SEQUENCE [LARGE SCALE GENOMIC DNA]</scope>
    <source>
        <strain evidence="2">TB1705</strain>
        <tissue evidence="2">Leaf</tissue>
    </source>
</reference>
<feature type="compositionally biased region" description="Basic and acidic residues" evidence="1">
    <location>
        <begin position="16"/>
        <end position="30"/>
    </location>
</feature>
<feature type="region of interest" description="Disordered" evidence="1">
    <location>
        <begin position="53"/>
        <end position="72"/>
    </location>
</feature>
<proteinExistence type="predicted"/>
<dbReference type="EMBL" id="JACGCM010001378">
    <property type="protein sequence ID" value="KAF6156093.1"/>
    <property type="molecule type" value="Genomic_DNA"/>
</dbReference>
<gene>
    <name evidence="2" type="ORF">GIB67_007468</name>
</gene>
<comment type="caution">
    <text evidence="2">The sequence shown here is derived from an EMBL/GenBank/DDBJ whole genome shotgun (WGS) entry which is preliminary data.</text>
</comment>
<evidence type="ECO:0000256" key="1">
    <source>
        <dbReference type="SAM" id="MobiDB-lite"/>
    </source>
</evidence>
<name>A0A7J7MMI4_9MAGN</name>
<keyword evidence="3" id="KW-1185">Reference proteome</keyword>
<feature type="compositionally biased region" description="Polar residues" evidence="1">
    <location>
        <begin position="53"/>
        <end position="64"/>
    </location>
</feature>
<feature type="region of interest" description="Disordered" evidence="1">
    <location>
        <begin position="78"/>
        <end position="102"/>
    </location>
</feature>
<dbReference type="Proteomes" id="UP000541444">
    <property type="component" value="Unassembled WGS sequence"/>
</dbReference>